<feature type="transmembrane region" description="Helical" evidence="1">
    <location>
        <begin position="72"/>
        <end position="97"/>
    </location>
</feature>
<name>A0A3A2Z7K4_9EURO</name>
<proteinExistence type="predicted"/>
<evidence type="ECO:0008006" key="4">
    <source>
        <dbReference type="Google" id="ProtNLM"/>
    </source>
</evidence>
<keyword evidence="1" id="KW-0472">Membrane</keyword>
<dbReference type="PANTHER" id="PTHR28066:SF1">
    <property type="entry name" value="SMALL RIBOSOMAL SUBUNIT PROTEIN MS37"/>
    <property type="match status" value="1"/>
</dbReference>
<dbReference type="GO" id="GO:0003735">
    <property type="term" value="F:structural constituent of ribosome"/>
    <property type="evidence" value="ECO:0007669"/>
    <property type="project" value="InterPro"/>
</dbReference>
<comment type="caution">
    <text evidence="2">The sequence shown here is derived from an EMBL/GenBank/DDBJ whole genome shotgun (WGS) entry which is preliminary data.</text>
</comment>
<dbReference type="AlphaFoldDB" id="A0A3A2Z7K4"/>
<organism evidence="2 3">
    <name type="scientific">Aspergillus sclerotialis</name>
    <dbReference type="NCBI Taxonomy" id="2070753"/>
    <lineage>
        <taxon>Eukaryota</taxon>
        <taxon>Fungi</taxon>
        <taxon>Dikarya</taxon>
        <taxon>Ascomycota</taxon>
        <taxon>Pezizomycotina</taxon>
        <taxon>Eurotiomycetes</taxon>
        <taxon>Eurotiomycetidae</taxon>
        <taxon>Eurotiales</taxon>
        <taxon>Aspergillaceae</taxon>
        <taxon>Aspergillus</taxon>
        <taxon>Aspergillus subgen. Polypaecilum</taxon>
    </lineage>
</organism>
<gene>
    <name evidence="2" type="ORF">PHISCL_08801</name>
</gene>
<dbReference type="InterPro" id="IPR017264">
    <property type="entry name" value="Ribosomal_mS37_fun"/>
</dbReference>
<dbReference type="EMBL" id="MVGC01000481">
    <property type="protein sequence ID" value="RJE18866.1"/>
    <property type="molecule type" value="Genomic_DNA"/>
</dbReference>
<dbReference type="GO" id="GO:0032543">
    <property type="term" value="P:mitochondrial translation"/>
    <property type="evidence" value="ECO:0007669"/>
    <property type="project" value="InterPro"/>
</dbReference>
<dbReference type="GO" id="GO:0005763">
    <property type="term" value="C:mitochondrial small ribosomal subunit"/>
    <property type="evidence" value="ECO:0007669"/>
    <property type="project" value="TreeGrafter"/>
</dbReference>
<dbReference type="PIRSF" id="PIRSF037706">
    <property type="entry name" value="MRP10"/>
    <property type="match status" value="1"/>
</dbReference>
<keyword evidence="1" id="KW-1133">Transmembrane helix</keyword>
<dbReference type="STRING" id="2070753.A0A3A2Z7K4"/>
<protein>
    <recommendedName>
        <fullName evidence="4">37S ribosomal protein mrp10, mitochondrial</fullName>
    </recommendedName>
</protein>
<evidence type="ECO:0000256" key="1">
    <source>
        <dbReference type="SAM" id="Phobius"/>
    </source>
</evidence>
<evidence type="ECO:0000313" key="3">
    <source>
        <dbReference type="Proteomes" id="UP000266188"/>
    </source>
</evidence>
<keyword evidence="1" id="KW-0812">Transmembrane</keyword>
<accession>A0A3A2Z7K4</accession>
<sequence length="128" mass="14679">MPPKGASTRLNPIRLQTVERLRIRRPNKTDKNPCETAMSAMLNCWASAGHTAEGCAALEEQLRQCMDTPVRLFLFLDGVIFGYLWEFYVVLTIFFLAMQRPKTKKTSNINYHLARMYPKLVGPTKTNK</sequence>
<reference evidence="3" key="1">
    <citation type="submission" date="2017-02" db="EMBL/GenBank/DDBJ databases">
        <authorList>
            <person name="Tafer H."/>
            <person name="Lopandic K."/>
        </authorList>
    </citation>
    <scope>NUCLEOTIDE SEQUENCE [LARGE SCALE GENOMIC DNA]</scope>
    <source>
        <strain evidence="3">CBS 366.77</strain>
    </source>
</reference>
<dbReference type="OrthoDB" id="2210at2759"/>
<evidence type="ECO:0000313" key="2">
    <source>
        <dbReference type="EMBL" id="RJE18866.1"/>
    </source>
</evidence>
<dbReference type="PANTHER" id="PTHR28066">
    <property type="entry name" value="37S RIBOSOMAL PROTEIN MRP10, MITOCHONDRIAL"/>
    <property type="match status" value="1"/>
</dbReference>
<dbReference type="Proteomes" id="UP000266188">
    <property type="component" value="Unassembled WGS sequence"/>
</dbReference>
<keyword evidence="3" id="KW-1185">Reference proteome</keyword>